<feature type="transmembrane region" description="Helical" evidence="1">
    <location>
        <begin position="40"/>
        <end position="58"/>
    </location>
</feature>
<keyword evidence="1" id="KW-0472">Membrane</keyword>
<proteinExistence type="predicted"/>
<protein>
    <submittedName>
        <fullName evidence="2">Uncharacterized protein</fullName>
    </submittedName>
</protein>
<dbReference type="RefSeq" id="WP_149080490.1">
    <property type="nucleotide sequence ID" value="NZ_VTAW01000004.1"/>
</dbReference>
<dbReference type="AlphaFoldDB" id="A0A5D5AQ51"/>
<dbReference type="Proteomes" id="UP000324104">
    <property type="component" value="Unassembled WGS sequence"/>
</dbReference>
<reference evidence="2 3" key="1">
    <citation type="submission" date="2019-08" db="EMBL/GenBank/DDBJ databases">
        <title>Archaea genome.</title>
        <authorList>
            <person name="Kajale S."/>
            <person name="Shouche Y."/>
            <person name="Deshpande N."/>
            <person name="Sharma A."/>
        </authorList>
    </citation>
    <scope>NUCLEOTIDE SEQUENCE [LARGE SCALE GENOMIC DNA]</scope>
    <source>
        <strain evidence="2 3">ESP3B_9</strain>
    </source>
</reference>
<evidence type="ECO:0000313" key="3">
    <source>
        <dbReference type="Proteomes" id="UP000324104"/>
    </source>
</evidence>
<comment type="caution">
    <text evidence="2">The sequence shown here is derived from an EMBL/GenBank/DDBJ whole genome shotgun (WGS) entry which is preliminary data.</text>
</comment>
<keyword evidence="3" id="KW-1185">Reference proteome</keyword>
<keyword evidence="1" id="KW-1133">Transmembrane helix</keyword>
<evidence type="ECO:0000256" key="1">
    <source>
        <dbReference type="SAM" id="Phobius"/>
    </source>
</evidence>
<feature type="transmembrane region" description="Helical" evidence="1">
    <location>
        <begin position="15"/>
        <end position="34"/>
    </location>
</feature>
<evidence type="ECO:0000313" key="2">
    <source>
        <dbReference type="EMBL" id="TYT63087.1"/>
    </source>
</evidence>
<keyword evidence="1" id="KW-0812">Transmembrane</keyword>
<accession>A0A5D5AQ51</accession>
<organism evidence="2 3">
    <name type="scientific">Natrialba swarupiae</name>
    <dbReference type="NCBI Taxonomy" id="2448032"/>
    <lineage>
        <taxon>Archaea</taxon>
        <taxon>Methanobacteriati</taxon>
        <taxon>Methanobacteriota</taxon>
        <taxon>Stenosarchaea group</taxon>
        <taxon>Halobacteria</taxon>
        <taxon>Halobacteriales</taxon>
        <taxon>Natrialbaceae</taxon>
        <taxon>Natrialba</taxon>
    </lineage>
</organism>
<dbReference type="EMBL" id="VTAW01000004">
    <property type="protein sequence ID" value="TYT63087.1"/>
    <property type="molecule type" value="Genomic_DNA"/>
</dbReference>
<gene>
    <name evidence="2" type="ORF">FYC77_05440</name>
</gene>
<name>A0A5D5AQ51_9EURY</name>
<sequence>MTPTSLEPRLNRTEWRTLGLFVVYVLSLSVVYAVGDVRLWLAWAIGAVILVALVLIAYNRSPPPE</sequence>